<accession>A0A8E6B9M4</accession>
<keyword evidence="3" id="KW-1185">Reference proteome</keyword>
<protein>
    <recommendedName>
        <fullName evidence="4">Two pore domain potassium channel family protein</fullName>
    </recommendedName>
</protein>
<keyword evidence="1" id="KW-0812">Transmembrane</keyword>
<keyword evidence="1" id="KW-1133">Transmembrane helix</keyword>
<evidence type="ECO:0000256" key="1">
    <source>
        <dbReference type="SAM" id="Phobius"/>
    </source>
</evidence>
<feature type="transmembrane region" description="Helical" evidence="1">
    <location>
        <begin position="88"/>
        <end position="108"/>
    </location>
</feature>
<dbReference type="EMBL" id="CP074694">
    <property type="protein sequence ID" value="QVL34276.1"/>
    <property type="molecule type" value="Genomic_DNA"/>
</dbReference>
<proteinExistence type="predicted"/>
<organism evidence="2 3">
    <name type="scientific">Telmatocola sphagniphila</name>
    <dbReference type="NCBI Taxonomy" id="1123043"/>
    <lineage>
        <taxon>Bacteria</taxon>
        <taxon>Pseudomonadati</taxon>
        <taxon>Planctomycetota</taxon>
        <taxon>Planctomycetia</taxon>
        <taxon>Gemmatales</taxon>
        <taxon>Gemmataceae</taxon>
    </lineage>
</organism>
<reference evidence="2" key="1">
    <citation type="submission" date="2021-05" db="EMBL/GenBank/DDBJ databases">
        <title>Complete genome sequence of the cellulolytic planctomycete Telmatocola sphagniphila SP2T and characterization of the first cellulase from planctomycetes.</title>
        <authorList>
            <person name="Rakitin A.L."/>
            <person name="Beletsky A.V."/>
            <person name="Naumoff D.G."/>
            <person name="Kulichevskaya I.S."/>
            <person name="Mardanov A.V."/>
            <person name="Ravin N.V."/>
            <person name="Dedysh S.N."/>
        </authorList>
    </citation>
    <scope>NUCLEOTIDE SEQUENCE</scope>
    <source>
        <strain evidence="2">SP2T</strain>
    </source>
</reference>
<gene>
    <name evidence="2" type="ORF">KIH39_10320</name>
</gene>
<name>A0A8E6B9M4_9BACT</name>
<dbReference type="AlphaFoldDB" id="A0A8E6B9M4"/>
<feature type="transmembrane region" description="Helical" evidence="1">
    <location>
        <begin position="26"/>
        <end position="48"/>
    </location>
</feature>
<dbReference type="KEGG" id="tsph:KIH39_10320"/>
<evidence type="ECO:0000313" key="2">
    <source>
        <dbReference type="EMBL" id="QVL34276.1"/>
    </source>
</evidence>
<dbReference type="Proteomes" id="UP000676194">
    <property type="component" value="Chromosome"/>
</dbReference>
<evidence type="ECO:0008006" key="4">
    <source>
        <dbReference type="Google" id="ProtNLM"/>
    </source>
</evidence>
<dbReference type="RefSeq" id="WP_213499246.1">
    <property type="nucleotide sequence ID" value="NZ_CP074694.1"/>
</dbReference>
<keyword evidence="1" id="KW-0472">Membrane</keyword>
<evidence type="ECO:0000313" key="3">
    <source>
        <dbReference type="Proteomes" id="UP000676194"/>
    </source>
</evidence>
<sequence length="122" mass="13629">MAKHHFLNYEKKTQPLLSRPEFARRVFRNFAASSLLIGLSLFGGMLGYRWLEGLEWIDAFENASMILSGMGPVATMQTWGGKLFAGLYALYSGLALIMAAGLLFAPIVHRLLHRFHIEDEGG</sequence>